<gene>
    <name evidence="2" type="ORF">BLA3211_03700</name>
</gene>
<sequence>MARDRCGNQKNERPSSFIPAAHHEAGTMWNLITPLRLPAQTQISHKPCYQDSTILSMNSRAGPHADRSALAEIGQATVDGRLRNAAAADNVNLRFCEASDHSDFDTK</sequence>
<accession>A0A6J5J353</accession>
<dbReference type="Proteomes" id="UP000494301">
    <property type="component" value="Unassembled WGS sequence"/>
</dbReference>
<dbReference type="AlphaFoldDB" id="A0A6J5J353"/>
<dbReference type="EMBL" id="CABWIL020000012">
    <property type="protein sequence ID" value="CAB3965994.1"/>
    <property type="molecule type" value="Genomic_DNA"/>
</dbReference>
<feature type="compositionally biased region" description="Basic and acidic residues" evidence="1">
    <location>
        <begin position="1"/>
        <end position="13"/>
    </location>
</feature>
<evidence type="ECO:0000313" key="3">
    <source>
        <dbReference type="Proteomes" id="UP000494301"/>
    </source>
</evidence>
<protein>
    <submittedName>
        <fullName evidence="2">Uncharacterized protein</fullName>
    </submittedName>
</protein>
<feature type="region of interest" description="Disordered" evidence="1">
    <location>
        <begin position="1"/>
        <end position="20"/>
    </location>
</feature>
<proteinExistence type="predicted"/>
<evidence type="ECO:0000256" key="1">
    <source>
        <dbReference type="SAM" id="MobiDB-lite"/>
    </source>
</evidence>
<evidence type="ECO:0000313" key="2">
    <source>
        <dbReference type="EMBL" id="CAB3965994.1"/>
    </source>
</evidence>
<dbReference type="RefSeq" id="WP_175221983.1">
    <property type="nucleotide sequence ID" value="NZ_CABWIL020000012.1"/>
</dbReference>
<organism evidence="2 3">
    <name type="scientific">Burkholderia aenigmatica</name>
    <dbReference type="NCBI Taxonomy" id="2015348"/>
    <lineage>
        <taxon>Bacteria</taxon>
        <taxon>Pseudomonadati</taxon>
        <taxon>Pseudomonadota</taxon>
        <taxon>Betaproteobacteria</taxon>
        <taxon>Burkholderiales</taxon>
        <taxon>Burkholderiaceae</taxon>
        <taxon>Burkholderia</taxon>
        <taxon>Burkholderia cepacia complex</taxon>
    </lineage>
</organism>
<reference evidence="2 3" key="1">
    <citation type="submission" date="2020-04" db="EMBL/GenBank/DDBJ databases">
        <authorList>
            <person name="Depoorter E."/>
        </authorList>
    </citation>
    <scope>NUCLEOTIDE SEQUENCE [LARGE SCALE GENOMIC DNA]</scope>
    <source>
        <strain evidence="2 3">BCC0217</strain>
    </source>
</reference>
<name>A0A6J5J353_9BURK</name>